<proteinExistence type="predicted"/>
<sequence length="66" mass="6326">MPWEVAKGLLPGRGAPGRGPGVGAAGRGPGVGVCSLRPVLWLGAWKAGAEEGFAAGLGAAGFEVAG</sequence>
<evidence type="ECO:0000256" key="1">
    <source>
        <dbReference type="SAM" id="MobiDB-lite"/>
    </source>
</evidence>
<feature type="region of interest" description="Disordered" evidence="1">
    <location>
        <begin position="9"/>
        <end position="30"/>
    </location>
</feature>
<feature type="compositionally biased region" description="Gly residues" evidence="1">
    <location>
        <begin position="14"/>
        <end position="30"/>
    </location>
</feature>
<dbReference type="EMBL" id="AZLV01000611">
    <property type="protein sequence ID" value="ETJ04771.1"/>
    <property type="molecule type" value="Genomic_DNA"/>
</dbReference>
<protein>
    <submittedName>
        <fullName evidence="2">Uncharacterized protein</fullName>
    </submittedName>
</protein>
<gene>
    <name evidence="2" type="ORF">Q605_AUC00611G0002</name>
</gene>
<name>W1VGD9_9ACTO</name>
<evidence type="ECO:0000313" key="3">
    <source>
        <dbReference type="Proteomes" id="UP000018852"/>
    </source>
</evidence>
<reference evidence="2 3" key="1">
    <citation type="submission" date="2013-12" db="EMBL/GenBank/DDBJ databases">
        <title>A Varibaculum cambriense genome reconstructed from a premature infant gut community with otherwise low bacterial novelty that shifts toward anaerobic metabolism during the third week of life.</title>
        <authorList>
            <person name="Brown C.T."/>
            <person name="Sharon I."/>
            <person name="Thomas B.C."/>
            <person name="Castelle C.J."/>
            <person name="Morowitz M.J."/>
            <person name="Banfield J.F."/>
        </authorList>
    </citation>
    <scope>NUCLEOTIDE SEQUENCE [LARGE SCALE GENOMIC DNA]</scope>
    <source>
        <strain evidence="3">DORA_12</strain>
    </source>
</reference>
<accession>W1VGD9</accession>
<evidence type="ECO:0000313" key="2">
    <source>
        <dbReference type="EMBL" id="ETJ04771.1"/>
    </source>
</evidence>
<dbReference type="AlphaFoldDB" id="W1VGD9"/>
<organism evidence="2 3">
    <name type="scientific">Actinomyces urogenitalis DORA_12</name>
    <dbReference type="NCBI Taxonomy" id="1403939"/>
    <lineage>
        <taxon>Bacteria</taxon>
        <taxon>Bacillati</taxon>
        <taxon>Actinomycetota</taxon>
        <taxon>Actinomycetes</taxon>
        <taxon>Actinomycetales</taxon>
        <taxon>Actinomycetaceae</taxon>
        <taxon>Actinomyces</taxon>
    </lineage>
</organism>
<dbReference type="Proteomes" id="UP000018852">
    <property type="component" value="Unassembled WGS sequence"/>
</dbReference>
<comment type="caution">
    <text evidence="2">The sequence shown here is derived from an EMBL/GenBank/DDBJ whole genome shotgun (WGS) entry which is preliminary data.</text>
</comment>